<dbReference type="EMBL" id="AP008211">
    <property type="protein sequence ID" value="BAH92990.1"/>
    <property type="molecule type" value="Genomic_DNA"/>
</dbReference>
<name>A0A0P0WJ64_ORYSJ</name>
<dbReference type="Proteomes" id="UP000000763">
    <property type="component" value="Chromosome 5"/>
</dbReference>
<evidence type="ECO:0000256" key="1">
    <source>
        <dbReference type="SAM" id="MobiDB-lite"/>
    </source>
</evidence>
<evidence type="ECO:0000313" key="2">
    <source>
        <dbReference type="EMBL" id="BAH92990.1"/>
    </source>
</evidence>
<gene>
    <name evidence="2" type="ordered locus">Os05g0194550</name>
</gene>
<reference evidence="3" key="2">
    <citation type="journal article" date="2008" name="Nucleic Acids Res.">
        <title>The rice annotation project database (RAP-DB): 2008 update.</title>
        <authorList>
            <consortium name="The rice annotation project (RAP)"/>
        </authorList>
    </citation>
    <scope>GENOME REANNOTATION</scope>
    <source>
        <strain evidence="3">cv. Nipponbare</strain>
    </source>
</reference>
<dbReference type="AlphaFoldDB" id="A0A0P0WJ64"/>
<feature type="non-terminal residue" evidence="2">
    <location>
        <position position="1"/>
    </location>
</feature>
<reference evidence="2 3" key="1">
    <citation type="journal article" date="2005" name="Nature">
        <title>The map-based sequence of the rice genome.</title>
        <authorList>
            <consortium name="International rice genome sequencing project (IRGSP)"/>
            <person name="Matsumoto T."/>
            <person name="Wu J."/>
            <person name="Kanamori H."/>
            <person name="Katayose Y."/>
            <person name="Fujisawa M."/>
            <person name="Namiki N."/>
            <person name="Mizuno H."/>
            <person name="Yamamoto K."/>
            <person name="Antonio B.A."/>
            <person name="Baba T."/>
            <person name="Sakata K."/>
            <person name="Nagamura Y."/>
            <person name="Aoki H."/>
            <person name="Arikawa K."/>
            <person name="Arita K."/>
            <person name="Bito T."/>
            <person name="Chiden Y."/>
            <person name="Fujitsuka N."/>
            <person name="Fukunaka R."/>
            <person name="Hamada M."/>
            <person name="Harada C."/>
            <person name="Hayashi A."/>
            <person name="Hijishita S."/>
            <person name="Honda M."/>
            <person name="Hosokawa S."/>
            <person name="Ichikawa Y."/>
            <person name="Idonuma A."/>
            <person name="Iijima M."/>
            <person name="Ikeda M."/>
            <person name="Ikeno M."/>
            <person name="Ito K."/>
            <person name="Ito S."/>
            <person name="Ito T."/>
            <person name="Ito Y."/>
            <person name="Ito Y."/>
            <person name="Iwabuchi A."/>
            <person name="Kamiya K."/>
            <person name="Karasawa W."/>
            <person name="Kurita K."/>
            <person name="Katagiri S."/>
            <person name="Kikuta A."/>
            <person name="Kobayashi H."/>
            <person name="Kobayashi N."/>
            <person name="Machita K."/>
            <person name="Maehara T."/>
            <person name="Masukawa M."/>
            <person name="Mizubayashi T."/>
            <person name="Mukai Y."/>
            <person name="Nagasaki H."/>
            <person name="Nagata Y."/>
            <person name="Naito S."/>
            <person name="Nakashima M."/>
            <person name="Nakama Y."/>
            <person name="Nakamichi Y."/>
            <person name="Nakamura M."/>
            <person name="Meguro A."/>
            <person name="Negishi M."/>
            <person name="Ohta I."/>
            <person name="Ohta T."/>
            <person name="Okamoto M."/>
            <person name="Ono N."/>
            <person name="Saji S."/>
            <person name="Sakaguchi M."/>
            <person name="Sakai K."/>
            <person name="Shibata M."/>
            <person name="Shimokawa T."/>
            <person name="Song J."/>
            <person name="Takazaki Y."/>
            <person name="Terasawa K."/>
            <person name="Tsugane M."/>
            <person name="Tsuji K."/>
            <person name="Ueda S."/>
            <person name="Waki K."/>
            <person name="Yamagata H."/>
            <person name="Yamamoto M."/>
            <person name="Yamamoto S."/>
            <person name="Yamane H."/>
            <person name="Yoshiki S."/>
            <person name="Yoshihara R."/>
            <person name="Yukawa K."/>
            <person name="Zhong H."/>
            <person name="Yano M."/>
            <person name="Yuan Q."/>
            <person name="Ouyang S."/>
            <person name="Liu J."/>
            <person name="Jones K.M."/>
            <person name="Gansberger K."/>
            <person name="Moffat K."/>
            <person name="Hill J."/>
            <person name="Bera J."/>
            <person name="Fadrosh D."/>
            <person name="Jin S."/>
            <person name="Johri S."/>
            <person name="Kim M."/>
            <person name="Overton L."/>
            <person name="Reardon M."/>
            <person name="Tsitrin T."/>
            <person name="Vuong H."/>
            <person name="Weaver B."/>
            <person name="Ciecko A."/>
            <person name="Tallon L."/>
            <person name="Jackson J."/>
            <person name="Pai G."/>
            <person name="Aken S.V."/>
            <person name="Utterback T."/>
            <person name="Reidmuller S."/>
            <person name="Feldblyum T."/>
            <person name="Hsiao J."/>
            <person name="Zismann V."/>
            <person name="Iobst S."/>
            <person name="de Vazeille A.R."/>
            <person name="Buell C.R."/>
            <person name="Ying K."/>
            <person name="Li Y."/>
            <person name="Lu T."/>
            <person name="Huang Y."/>
            <person name="Zhao Q."/>
            <person name="Feng Q."/>
            <person name="Zhang L."/>
            <person name="Zhu J."/>
            <person name="Weng Q."/>
            <person name="Mu J."/>
            <person name="Lu Y."/>
            <person name="Fan D."/>
            <person name="Liu Y."/>
            <person name="Guan J."/>
            <person name="Zhang Y."/>
            <person name="Yu S."/>
            <person name="Liu X."/>
            <person name="Zhang Y."/>
            <person name="Hong G."/>
            <person name="Han B."/>
            <person name="Choisne N."/>
            <person name="Demange N."/>
            <person name="Orjeda G."/>
            <person name="Samain S."/>
            <person name="Cattolico L."/>
            <person name="Pelletier E."/>
            <person name="Couloux A."/>
            <person name="Segurens B."/>
            <person name="Wincker P."/>
            <person name="D'Hont A."/>
            <person name="Scarpelli C."/>
            <person name="Weissenbach J."/>
            <person name="Salanoubat M."/>
            <person name="Quetier F."/>
            <person name="Yu Y."/>
            <person name="Kim H.R."/>
            <person name="Rambo T."/>
            <person name="Currie J."/>
            <person name="Collura K."/>
            <person name="Luo M."/>
            <person name="Yang T."/>
            <person name="Ammiraju J.S.S."/>
            <person name="Engler F."/>
            <person name="Soderlund C."/>
            <person name="Wing R.A."/>
            <person name="Palmer L.E."/>
            <person name="de la Bastide M."/>
            <person name="Spiegel L."/>
            <person name="Nascimento L."/>
            <person name="Zutavern T."/>
            <person name="O'Shaughnessy A."/>
            <person name="Dike S."/>
            <person name="Dedhia N."/>
            <person name="Preston R."/>
            <person name="Balija V."/>
            <person name="McCombie W.R."/>
            <person name="Chow T."/>
            <person name="Chen H."/>
            <person name="Chung M."/>
            <person name="Chen C."/>
            <person name="Shaw J."/>
            <person name="Wu H."/>
            <person name="Hsiao K."/>
            <person name="Chao Y."/>
            <person name="Chu M."/>
            <person name="Cheng C."/>
            <person name="Hour A."/>
            <person name="Lee P."/>
            <person name="Lin S."/>
            <person name="Lin Y."/>
            <person name="Liou J."/>
            <person name="Liu S."/>
            <person name="Hsing Y."/>
            <person name="Raghuvanshi S."/>
            <person name="Mohanty A."/>
            <person name="Bharti A.K."/>
            <person name="Gaur A."/>
            <person name="Gupta V."/>
            <person name="Kumar D."/>
            <person name="Ravi V."/>
            <person name="Vij S."/>
            <person name="Kapur A."/>
            <person name="Khurana P."/>
            <person name="Khurana P."/>
            <person name="Khurana J.P."/>
            <person name="Tyagi A.K."/>
            <person name="Gaikwad K."/>
            <person name="Singh A."/>
            <person name="Dalal V."/>
            <person name="Srivastava S."/>
            <person name="Dixit A."/>
            <person name="Pal A.K."/>
            <person name="Ghazi I.A."/>
            <person name="Yadav M."/>
            <person name="Pandit A."/>
            <person name="Bhargava A."/>
            <person name="Sureshbabu K."/>
            <person name="Batra K."/>
            <person name="Sharma T.R."/>
            <person name="Mohapatra T."/>
            <person name="Singh N.K."/>
            <person name="Messing J."/>
            <person name="Nelson A.B."/>
            <person name="Fuks G."/>
            <person name="Kavchok S."/>
            <person name="Keizer G."/>
            <person name="Linton E."/>
            <person name="Llaca V."/>
            <person name="Song R."/>
            <person name="Tanyolac B."/>
            <person name="Young S."/>
            <person name="Ho-Il K."/>
            <person name="Hahn J.H."/>
            <person name="Sangsakoo G."/>
            <person name="Vanavichit A."/>
            <person name="de Mattos Luiz.A.T."/>
            <person name="Zimmer P.D."/>
            <person name="Malone G."/>
            <person name="Dellagostin O."/>
            <person name="de Oliveira A.C."/>
            <person name="Bevan M."/>
            <person name="Bancroft I."/>
            <person name="Minx P."/>
            <person name="Cordum H."/>
            <person name="Wilson R."/>
            <person name="Cheng Z."/>
            <person name="Jin W."/>
            <person name="Jiang J."/>
            <person name="Leong S.A."/>
            <person name="Iwama H."/>
            <person name="Gojobori T."/>
            <person name="Itoh T."/>
            <person name="Niimura Y."/>
            <person name="Fujii Y."/>
            <person name="Habara T."/>
            <person name="Sakai H."/>
            <person name="Sato Y."/>
            <person name="Wilson G."/>
            <person name="Kumar K."/>
            <person name="McCouch S."/>
            <person name="Juretic N."/>
            <person name="Hoen D."/>
            <person name="Wright S."/>
            <person name="Bruskiewich R."/>
            <person name="Bureau T."/>
            <person name="Miyao A."/>
            <person name="Hirochika H."/>
            <person name="Nishikawa T."/>
            <person name="Kadowaki K."/>
            <person name="Sugiura M."/>
            <person name="Burr B."/>
            <person name="Sasaki T."/>
        </authorList>
    </citation>
    <scope>NUCLEOTIDE SEQUENCE [LARGE SCALE GENOMIC DNA]</scope>
    <source>
        <strain evidence="3">cv. Nipponbare</strain>
    </source>
</reference>
<accession>A0A0P0WJ64</accession>
<protein>
    <submittedName>
        <fullName evidence="2">Os05g0194550 protein</fullName>
    </submittedName>
</protein>
<evidence type="ECO:0000313" key="3">
    <source>
        <dbReference type="Proteomes" id="UP000000763"/>
    </source>
</evidence>
<dbReference type="Gramene" id="Os05t0194550-01">
    <property type="protein sequence ID" value="Os05t0194550-01"/>
    <property type="gene ID" value="Os05g0194550"/>
</dbReference>
<sequence length="63" mass="6896">WSSPVRSTDPPAPAWPPPHRRSPATAADPPPLPSRPVDFLPNTPVSLPRRKPREEEGIDDVAL</sequence>
<feature type="region of interest" description="Disordered" evidence="1">
    <location>
        <begin position="1"/>
        <end position="63"/>
    </location>
</feature>
<organism evidence="2 3">
    <name type="scientific">Oryza sativa subsp. japonica</name>
    <name type="common">Rice</name>
    <dbReference type="NCBI Taxonomy" id="39947"/>
    <lineage>
        <taxon>Eukaryota</taxon>
        <taxon>Viridiplantae</taxon>
        <taxon>Streptophyta</taxon>
        <taxon>Embryophyta</taxon>
        <taxon>Tracheophyta</taxon>
        <taxon>Spermatophyta</taxon>
        <taxon>Magnoliopsida</taxon>
        <taxon>Liliopsida</taxon>
        <taxon>Poales</taxon>
        <taxon>Poaceae</taxon>
        <taxon>BOP clade</taxon>
        <taxon>Oryzoideae</taxon>
        <taxon>Oryzeae</taxon>
        <taxon>Oryzinae</taxon>
        <taxon>Oryza</taxon>
        <taxon>Oryza sativa</taxon>
    </lineage>
</organism>
<dbReference type="KEGG" id="dosa:Os05g0194550"/>
<proteinExistence type="predicted"/>